<name>A0A7S1AG81_NOCSC</name>
<evidence type="ECO:0000256" key="1">
    <source>
        <dbReference type="SAM" id="MobiDB-lite"/>
    </source>
</evidence>
<accession>A0A7S1AG81</accession>
<dbReference type="SUPFAM" id="SSF55073">
    <property type="entry name" value="Nucleotide cyclase"/>
    <property type="match status" value="1"/>
</dbReference>
<dbReference type="GO" id="GO:0035556">
    <property type="term" value="P:intracellular signal transduction"/>
    <property type="evidence" value="ECO:0007669"/>
    <property type="project" value="InterPro"/>
</dbReference>
<reference evidence="4" key="1">
    <citation type="submission" date="2021-01" db="EMBL/GenBank/DDBJ databases">
        <authorList>
            <person name="Corre E."/>
            <person name="Pelletier E."/>
            <person name="Niang G."/>
            <person name="Scheremetjew M."/>
            <person name="Finn R."/>
            <person name="Kale V."/>
            <person name="Holt S."/>
            <person name="Cochrane G."/>
            <person name="Meng A."/>
            <person name="Brown T."/>
            <person name="Cohen L."/>
        </authorList>
    </citation>
    <scope>NUCLEOTIDE SEQUENCE</scope>
</reference>
<sequence length="839" mass="96201">MEIVISSVGKSGYYLGFFFFLDIMSTVTLVMDFSFISEMLIPDIIETTGTQSSGTGDTGSTESSEATRAARASRAGTKAGRVVRLIRLIRLMKMLKFLRKKQPSTYELLPGDDWEDDWDSRVQESAVSKKLSEMTTRRVIMLVLTIMIGLPFFEADFYNDDFESSAQYGMNLLYRRWRDDLAFFDPSANASSQDAYVSSTRRKVFESDFVSYVYFHNWYCEDVPADKESPLDSFGRIFWLGTAPGSSNESEYFLPRYQEDPSTWNNRWNGDEWDYYQCDMPSNARARLLTPLDENHVCISGAYRGVSLISPVESRVVCPDDLRYQERSVIYPSCASPDEWNSLFFMFVFDRRDGSHMEAQLNMCQTIFICLLLGVGAMTFSNDANRLVLTPVERMILKLERIRNNPLEAMTIGDEEQHRETVQARRHHTVDGSLTEEPKEPQHCERCWKTCTGCWKRIKRQSKEAPEPMETVVLEKTIIKIGSLLALGFGEAGAEIIGQNMKGSDTSMNAMIPGRKVDAIFGLCDIRNFTDATEVLQDHVMVFVNRIAGVVHSCINEFFGSPNKNIGDAFLVVWRLSGHPPKKQQRLADMCLCSFVKIIAQINKSQMLADYRNNARLVKRMPNYRVRMGFGLNSGWAIEGAIGSEFKIDASYLSPNVNLAACLEAATKRYATLILLSDALTKLMSESITAECRLIDRVVMPGSNAPIGLYTLDLDDMALDVEHRQPTRQDLRYKMQCEQRRQKHERWMDDYNMHMFFEIDPDVLLMRSKFTEEFMARFQMAYLNYEAGNWSVARNMFELTRFLLVTEDGPSTALLRFMRRHDFEAPRSWKGYRVGSERH</sequence>
<keyword evidence="2" id="KW-1133">Transmembrane helix</keyword>
<feature type="region of interest" description="Disordered" evidence="1">
    <location>
        <begin position="47"/>
        <end position="75"/>
    </location>
</feature>
<dbReference type="Pfam" id="PF00211">
    <property type="entry name" value="Guanylate_cyc"/>
    <property type="match status" value="1"/>
</dbReference>
<evidence type="ECO:0000313" key="4">
    <source>
        <dbReference type="EMBL" id="CAD8852471.1"/>
    </source>
</evidence>
<evidence type="ECO:0000259" key="3">
    <source>
        <dbReference type="PROSITE" id="PS50125"/>
    </source>
</evidence>
<dbReference type="EMBL" id="HBFQ01037920">
    <property type="protein sequence ID" value="CAD8852471.1"/>
    <property type="molecule type" value="Transcribed_RNA"/>
</dbReference>
<feature type="domain" description="Guanylate cyclase" evidence="3">
    <location>
        <begin position="520"/>
        <end position="664"/>
    </location>
</feature>
<organism evidence="4">
    <name type="scientific">Noctiluca scintillans</name>
    <name type="common">Sea sparkle</name>
    <name type="synonym">Red tide dinoflagellate</name>
    <dbReference type="NCBI Taxonomy" id="2966"/>
    <lineage>
        <taxon>Eukaryota</taxon>
        <taxon>Sar</taxon>
        <taxon>Alveolata</taxon>
        <taxon>Dinophyceae</taxon>
        <taxon>Noctilucales</taxon>
        <taxon>Noctilucaceae</taxon>
        <taxon>Noctiluca</taxon>
    </lineage>
</organism>
<feature type="transmembrane region" description="Helical" evidence="2">
    <location>
        <begin position="12"/>
        <end position="31"/>
    </location>
</feature>
<proteinExistence type="predicted"/>
<dbReference type="Gene3D" id="3.30.70.1230">
    <property type="entry name" value="Nucleotide cyclase"/>
    <property type="match status" value="1"/>
</dbReference>
<evidence type="ECO:0000256" key="2">
    <source>
        <dbReference type="SAM" id="Phobius"/>
    </source>
</evidence>
<dbReference type="PANTHER" id="PTHR43336">
    <property type="entry name" value="OXYGEN SENSOR HISTIDINE KINASE RESPONSE REGULATOR DEVS/DOSS"/>
    <property type="match status" value="1"/>
</dbReference>
<dbReference type="InterPro" id="IPR001054">
    <property type="entry name" value="A/G_cyclase"/>
</dbReference>
<gene>
    <name evidence="4" type="ORF">NSCI0253_LOCUS26821</name>
</gene>
<keyword evidence="2" id="KW-0812">Transmembrane</keyword>
<dbReference type="AlphaFoldDB" id="A0A7S1AG81"/>
<dbReference type="CDD" id="cd07302">
    <property type="entry name" value="CHD"/>
    <property type="match status" value="1"/>
</dbReference>
<dbReference type="PANTHER" id="PTHR43336:SF3">
    <property type="entry name" value="GUANYLATE CYCLASE DOMAIN-CONTAINING PROTEIN"/>
    <property type="match status" value="1"/>
</dbReference>
<dbReference type="InterPro" id="IPR029787">
    <property type="entry name" value="Nucleotide_cyclase"/>
</dbReference>
<dbReference type="PROSITE" id="PS50125">
    <property type="entry name" value="GUANYLATE_CYCLASE_2"/>
    <property type="match status" value="1"/>
</dbReference>
<keyword evidence="2" id="KW-0472">Membrane</keyword>
<dbReference type="GO" id="GO:0009190">
    <property type="term" value="P:cyclic nucleotide biosynthetic process"/>
    <property type="evidence" value="ECO:0007669"/>
    <property type="project" value="InterPro"/>
</dbReference>
<protein>
    <recommendedName>
        <fullName evidence="3">Guanylate cyclase domain-containing protein</fullName>
    </recommendedName>
</protein>